<dbReference type="AlphaFoldDB" id="A0A4P9XVP6"/>
<dbReference type="InterPro" id="IPR002470">
    <property type="entry name" value="Peptidase_S9A"/>
</dbReference>
<feature type="domain" description="Peptidase S9A N-terminal" evidence="8">
    <location>
        <begin position="17"/>
        <end position="425"/>
    </location>
</feature>
<evidence type="ECO:0000256" key="6">
    <source>
        <dbReference type="RuleBase" id="RU368024"/>
    </source>
</evidence>
<dbReference type="Gene3D" id="3.40.50.1820">
    <property type="entry name" value="alpha/beta hydrolase"/>
    <property type="match status" value="1"/>
</dbReference>
<proteinExistence type="inferred from homology"/>
<dbReference type="PRINTS" id="PR00862">
    <property type="entry name" value="PROLIGOPTASE"/>
</dbReference>
<dbReference type="Gene3D" id="2.130.10.120">
    <property type="entry name" value="Prolyl oligopeptidase, N-terminal domain"/>
    <property type="match status" value="1"/>
</dbReference>
<organism evidence="9 10">
    <name type="scientific">Thamnocephalis sphaerospora</name>
    <dbReference type="NCBI Taxonomy" id="78915"/>
    <lineage>
        <taxon>Eukaryota</taxon>
        <taxon>Fungi</taxon>
        <taxon>Fungi incertae sedis</taxon>
        <taxon>Zoopagomycota</taxon>
        <taxon>Zoopagomycotina</taxon>
        <taxon>Zoopagomycetes</taxon>
        <taxon>Zoopagales</taxon>
        <taxon>Sigmoideomycetaceae</taxon>
        <taxon>Thamnocephalis</taxon>
    </lineage>
</organism>
<dbReference type="EMBL" id="KZ992457">
    <property type="protein sequence ID" value="RKP10355.1"/>
    <property type="molecule type" value="Genomic_DNA"/>
</dbReference>
<dbReference type="InterPro" id="IPR029058">
    <property type="entry name" value="AB_hydrolase_fold"/>
</dbReference>
<evidence type="ECO:0000256" key="5">
    <source>
        <dbReference type="ARBA" id="ARBA00045448"/>
    </source>
</evidence>
<keyword evidence="3 6" id="KW-0378">Hydrolase</keyword>
<dbReference type="SUPFAM" id="SSF50993">
    <property type="entry name" value="Peptidase/esterase 'gauge' domain"/>
    <property type="match status" value="1"/>
</dbReference>
<dbReference type="PANTHER" id="PTHR11757:SF19">
    <property type="entry name" value="PROLYL ENDOPEPTIDASE-LIKE"/>
    <property type="match status" value="1"/>
</dbReference>
<gene>
    <name evidence="9" type="ORF">THASP1DRAFT_27874</name>
</gene>
<dbReference type="Proteomes" id="UP000271241">
    <property type="component" value="Unassembled WGS sequence"/>
</dbReference>
<dbReference type="EC" id="3.4.21.-" evidence="6"/>
<keyword evidence="4 6" id="KW-0720">Serine protease</keyword>
<accession>A0A4P9XVP6</accession>
<sequence length="727" mass="83104">MPHCSHPVPSRLAEPLAKAVPFSHHYHHQDYPDPYHWMRDDERRRADVLTHLEAENHYANATLRGSKLLQDTVYSEFASRIPADDRSVEWQYGDYWYYWKHTPGQQMDTHYRRHVNATHAHEEKVLDLNQVSDKHVNLGSFRPSLDGQLLAYAVDTTGAEMYTIYIRNLTDGTLLADMIPNTAGDLEWDAHGRFLFYTTLDSIARPSRVLRHRLGTHVQDDVVLFREDDQQFSISIRTSNSQRYIFVNSGSLQTTEHYYLAADQPTEPLRLFHPRLFDHQYEIEHLNSQFVILANRINGGEKLINAAVYACDANGPTGMAHWSLVLAHDPRVLLEKLLPSQHHLAVLERANGLQQLRIIDLDQRGRLTPEGQQHYVNFPEQAYSVDVNTRQPAYATDSVRFVYSSLVTPDITYDYSMATRRRAVRHRTNAPGYNPALYTTERIYLDRSPADVPTSLPADLKIPITIAYRRNLLRKDGSNPAWLTGYGSYGMPLDPSFTRESVSLLDRGYVNGRGWYELEGKFLNKRNTFRDFIAAAEKLFADGYTRKELLAIEARSAGGMLAGAVMNLRPDLAKVAVVGVPFVDIINTMMDASIPLTVNEYEEWGNPNNITFFNYMRSYSPYDNVRDNTKYPNMLIRAGLHDPRVAFWEAAKWSAKLRASNARGHPCDVDPHVILLLTSMDSGHFGSSGRYAQLRESAADYAFVISKLQASYQRLFPHVPVARRWVS</sequence>
<evidence type="ECO:0000313" key="10">
    <source>
        <dbReference type="Proteomes" id="UP000271241"/>
    </source>
</evidence>
<evidence type="ECO:0000256" key="4">
    <source>
        <dbReference type="ARBA" id="ARBA00022825"/>
    </source>
</evidence>
<keyword evidence="10" id="KW-1185">Reference proteome</keyword>
<evidence type="ECO:0000259" key="8">
    <source>
        <dbReference type="Pfam" id="PF02897"/>
    </source>
</evidence>
<dbReference type="InterPro" id="IPR051543">
    <property type="entry name" value="Serine_Peptidase_S9A"/>
</dbReference>
<dbReference type="OrthoDB" id="248387at2759"/>
<evidence type="ECO:0000256" key="1">
    <source>
        <dbReference type="ARBA" id="ARBA00005228"/>
    </source>
</evidence>
<dbReference type="GO" id="GO:0004252">
    <property type="term" value="F:serine-type endopeptidase activity"/>
    <property type="evidence" value="ECO:0007669"/>
    <property type="project" value="UniProtKB-UniRule"/>
</dbReference>
<dbReference type="InterPro" id="IPR023302">
    <property type="entry name" value="Pept_S9A_N"/>
</dbReference>
<name>A0A4P9XVP6_9FUNG</name>
<dbReference type="PANTHER" id="PTHR11757">
    <property type="entry name" value="PROTEASE FAMILY S9A OLIGOPEPTIDASE"/>
    <property type="match status" value="1"/>
</dbReference>
<evidence type="ECO:0000313" key="9">
    <source>
        <dbReference type="EMBL" id="RKP10355.1"/>
    </source>
</evidence>
<reference evidence="10" key="1">
    <citation type="journal article" date="2018" name="Nat. Microbiol.">
        <title>Leveraging single-cell genomics to expand the fungal tree of life.</title>
        <authorList>
            <person name="Ahrendt S.R."/>
            <person name="Quandt C.A."/>
            <person name="Ciobanu D."/>
            <person name="Clum A."/>
            <person name="Salamov A."/>
            <person name="Andreopoulos B."/>
            <person name="Cheng J.F."/>
            <person name="Woyke T."/>
            <person name="Pelin A."/>
            <person name="Henrissat B."/>
            <person name="Reynolds N.K."/>
            <person name="Benny G.L."/>
            <person name="Smith M.E."/>
            <person name="James T.Y."/>
            <person name="Grigoriev I.V."/>
        </authorList>
    </citation>
    <scope>NUCLEOTIDE SEQUENCE [LARGE SCALE GENOMIC DNA]</scope>
    <source>
        <strain evidence="10">RSA 1356</strain>
    </source>
</reference>
<dbReference type="InterPro" id="IPR001375">
    <property type="entry name" value="Peptidase_S9_cat"/>
</dbReference>
<evidence type="ECO:0000259" key="7">
    <source>
        <dbReference type="Pfam" id="PF00326"/>
    </source>
</evidence>
<dbReference type="Pfam" id="PF02897">
    <property type="entry name" value="Peptidase_S9_N"/>
    <property type="match status" value="1"/>
</dbReference>
<evidence type="ECO:0000256" key="3">
    <source>
        <dbReference type="ARBA" id="ARBA00022801"/>
    </source>
</evidence>
<dbReference type="Pfam" id="PF00326">
    <property type="entry name" value="Peptidase_S9"/>
    <property type="match status" value="1"/>
</dbReference>
<dbReference type="SUPFAM" id="SSF53474">
    <property type="entry name" value="alpha/beta-Hydrolases"/>
    <property type="match status" value="1"/>
</dbReference>
<protein>
    <recommendedName>
        <fullName evidence="6">Prolyl endopeptidase</fullName>
        <ecNumber evidence="6">3.4.21.-</ecNumber>
    </recommendedName>
</protein>
<keyword evidence="2 6" id="KW-0645">Protease</keyword>
<evidence type="ECO:0000256" key="2">
    <source>
        <dbReference type="ARBA" id="ARBA00022670"/>
    </source>
</evidence>
<dbReference type="GO" id="GO:0006508">
    <property type="term" value="P:proteolysis"/>
    <property type="evidence" value="ECO:0007669"/>
    <property type="project" value="UniProtKB-KW"/>
</dbReference>
<comment type="function">
    <text evidence="5">Serine peptidase whose precise substrate specificity remains unclear. Does not cleave peptides after a arginine or lysine residue. Regulates trans-Golgi network morphology and sorting by regulating the membrane binding of the AP-1 complex. May play a role in the regulation of synaptic vesicle exocytosis.</text>
</comment>
<comment type="similarity">
    <text evidence="1 6">Belongs to the peptidase S9A family.</text>
</comment>
<feature type="domain" description="Peptidase S9 prolyl oligopeptidase catalytic" evidence="7">
    <location>
        <begin position="512"/>
        <end position="709"/>
    </location>
</feature>